<name>A0AAD4T652_9MAGN</name>
<dbReference type="AlphaFoldDB" id="A0AAD4T652"/>
<dbReference type="EMBL" id="JAJJMB010004170">
    <property type="protein sequence ID" value="KAI3943697.1"/>
    <property type="molecule type" value="Genomic_DNA"/>
</dbReference>
<evidence type="ECO:0000313" key="1">
    <source>
        <dbReference type="EMBL" id="KAI3943697.1"/>
    </source>
</evidence>
<sequence>MEGTYDREPRMEEAIPRERKSYVKKRLPVDLLGYKDMGKCPVAGEPLTMDNLMPVKTNKEWDHAITFCIRTTITYSKARQELSHALYQEQFNKLEGSKVLYVVVVDYYLQDRHYLGAGLQYIFLGPVFEFASVELLM</sequence>
<evidence type="ECO:0000313" key="2">
    <source>
        <dbReference type="Proteomes" id="UP001202328"/>
    </source>
</evidence>
<comment type="caution">
    <text evidence="1">The sequence shown here is derived from an EMBL/GenBank/DDBJ whole genome shotgun (WGS) entry which is preliminary data.</text>
</comment>
<protein>
    <submittedName>
        <fullName evidence="1">Uncharacterized protein</fullName>
    </submittedName>
</protein>
<keyword evidence="2" id="KW-1185">Reference proteome</keyword>
<gene>
    <name evidence="1" type="ORF">MKW98_004202</name>
</gene>
<dbReference type="Proteomes" id="UP001202328">
    <property type="component" value="Unassembled WGS sequence"/>
</dbReference>
<accession>A0AAD4T652</accession>
<proteinExistence type="predicted"/>
<reference evidence="1" key="1">
    <citation type="submission" date="2022-04" db="EMBL/GenBank/DDBJ databases">
        <title>A functionally conserved STORR gene fusion in Papaver species that diverged 16.8 million years ago.</title>
        <authorList>
            <person name="Catania T."/>
        </authorList>
    </citation>
    <scope>NUCLEOTIDE SEQUENCE</scope>
    <source>
        <strain evidence="1">S-188037</strain>
    </source>
</reference>
<organism evidence="1 2">
    <name type="scientific">Papaver atlanticum</name>
    <dbReference type="NCBI Taxonomy" id="357466"/>
    <lineage>
        <taxon>Eukaryota</taxon>
        <taxon>Viridiplantae</taxon>
        <taxon>Streptophyta</taxon>
        <taxon>Embryophyta</taxon>
        <taxon>Tracheophyta</taxon>
        <taxon>Spermatophyta</taxon>
        <taxon>Magnoliopsida</taxon>
        <taxon>Ranunculales</taxon>
        <taxon>Papaveraceae</taxon>
        <taxon>Papaveroideae</taxon>
        <taxon>Papaver</taxon>
    </lineage>
</organism>